<evidence type="ECO:0000313" key="2">
    <source>
        <dbReference type="Proteomes" id="UP000663879"/>
    </source>
</evidence>
<dbReference type="AlphaFoldDB" id="A0A814QX23"/>
<accession>A0A814QX23</accession>
<gene>
    <name evidence="1" type="ORF">OXX778_LOCUS22230</name>
</gene>
<comment type="caution">
    <text evidence="1">The sequence shown here is derived from an EMBL/GenBank/DDBJ whole genome shotgun (WGS) entry which is preliminary data.</text>
</comment>
<proteinExistence type="predicted"/>
<name>A0A814QX23_9BILA</name>
<protein>
    <submittedName>
        <fullName evidence="1">Uncharacterized protein</fullName>
    </submittedName>
</protein>
<organism evidence="1 2">
    <name type="scientific">Brachionus calyciflorus</name>
    <dbReference type="NCBI Taxonomy" id="104777"/>
    <lineage>
        <taxon>Eukaryota</taxon>
        <taxon>Metazoa</taxon>
        <taxon>Spiralia</taxon>
        <taxon>Gnathifera</taxon>
        <taxon>Rotifera</taxon>
        <taxon>Eurotatoria</taxon>
        <taxon>Monogononta</taxon>
        <taxon>Pseudotrocha</taxon>
        <taxon>Ploima</taxon>
        <taxon>Brachionidae</taxon>
        <taxon>Brachionus</taxon>
    </lineage>
</organism>
<dbReference type="EMBL" id="CAJNOC010009143">
    <property type="protein sequence ID" value="CAF1125340.1"/>
    <property type="molecule type" value="Genomic_DNA"/>
</dbReference>
<dbReference type="Proteomes" id="UP000663879">
    <property type="component" value="Unassembled WGS sequence"/>
</dbReference>
<sequence length="164" mass="18636">MNFRDFFASARKSFTSSTTSSTNIPPALSEFKDIHEDVTLFERLAITPLLSEPFDLKNQRLKKTNAPLDKFIAVKQPLAKPTLFRTTQPIAKHPTCKLPIFQIPVQKIKIEKNLQASSDKALIDQNQVDLSELYKKLVEEPLKEIPINQCAFQSYSSHDVESSM</sequence>
<keyword evidence="2" id="KW-1185">Reference proteome</keyword>
<evidence type="ECO:0000313" key="1">
    <source>
        <dbReference type="EMBL" id="CAF1125340.1"/>
    </source>
</evidence>
<reference evidence="1" key="1">
    <citation type="submission" date="2021-02" db="EMBL/GenBank/DDBJ databases">
        <authorList>
            <person name="Nowell W R."/>
        </authorList>
    </citation>
    <scope>NUCLEOTIDE SEQUENCE</scope>
    <source>
        <strain evidence="1">Ploen Becks lab</strain>
    </source>
</reference>